<protein>
    <submittedName>
        <fullName evidence="2">Uncharacterized protein</fullName>
    </submittedName>
</protein>
<sequence length="488" mass="57193">MINFGGDEEGKTILKLKDDISRERELIDLMKSQLSNDFPSLVGYLECKLEGLKVKSQSLSKFLISQFRSSSETPVQENDSRNQNTIACDPFDSLELNANSPTINFHEANFYEEIDDEIQKISAKLLEKDEQIAKLKETMDTCLQQKDEMITELEDEIVMLKHTVEIYKHHLKGMRGEIQRLCGEINQYEKMQDMQVLEIKELEERLKNSECEIETLFNKISESEDLTKKYEKILEEAGIDSSGSYEYEKPNKVERLKMKLDKMESEIRRLKEELKQNQYAAEERYNSLVSLYTKNISENEKQNEYISKLKNKIHNFKDKILENQAESLNQKLKLQEELMKTISTLRTEKQELKAKIRNLTSKEFSSKDLSGGNHLLSLHQEIEQVDDILEDKDDDVISIYNFQEILYQDNRMLYEHINECEQQIKMLDGIIKDLRIDLEGKELEIIRLKKECRKSNEEVKSRPSFLLKVKANPIVLELFGGKRHSNFS</sequence>
<evidence type="ECO:0000313" key="3">
    <source>
        <dbReference type="Proteomes" id="UP000187209"/>
    </source>
</evidence>
<keyword evidence="3" id="KW-1185">Reference proteome</keyword>
<feature type="coiled-coil region" evidence="1">
    <location>
        <begin position="253"/>
        <end position="362"/>
    </location>
</feature>
<name>A0A1R2D1F9_9CILI</name>
<dbReference type="Gene3D" id="1.10.287.1490">
    <property type="match status" value="1"/>
</dbReference>
<comment type="caution">
    <text evidence="2">The sequence shown here is derived from an EMBL/GenBank/DDBJ whole genome shotgun (WGS) entry which is preliminary data.</text>
</comment>
<gene>
    <name evidence="2" type="ORF">SteCoe_1592</name>
</gene>
<dbReference type="EMBL" id="MPUH01000017">
    <property type="protein sequence ID" value="OMJ95056.1"/>
    <property type="molecule type" value="Genomic_DNA"/>
</dbReference>
<accession>A0A1R2D1F9</accession>
<evidence type="ECO:0000256" key="1">
    <source>
        <dbReference type="SAM" id="Coils"/>
    </source>
</evidence>
<dbReference type="Proteomes" id="UP000187209">
    <property type="component" value="Unassembled WGS sequence"/>
</dbReference>
<proteinExistence type="predicted"/>
<dbReference type="AlphaFoldDB" id="A0A1R2D1F9"/>
<feature type="coiled-coil region" evidence="1">
    <location>
        <begin position="111"/>
        <end position="226"/>
    </location>
</feature>
<evidence type="ECO:0000313" key="2">
    <source>
        <dbReference type="EMBL" id="OMJ95056.1"/>
    </source>
</evidence>
<feature type="coiled-coil region" evidence="1">
    <location>
        <begin position="417"/>
        <end position="458"/>
    </location>
</feature>
<keyword evidence="1" id="KW-0175">Coiled coil</keyword>
<organism evidence="2 3">
    <name type="scientific">Stentor coeruleus</name>
    <dbReference type="NCBI Taxonomy" id="5963"/>
    <lineage>
        <taxon>Eukaryota</taxon>
        <taxon>Sar</taxon>
        <taxon>Alveolata</taxon>
        <taxon>Ciliophora</taxon>
        <taxon>Postciliodesmatophora</taxon>
        <taxon>Heterotrichea</taxon>
        <taxon>Heterotrichida</taxon>
        <taxon>Stentoridae</taxon>
        <taxon>Stentor</taxon>
    </lineage>
</organism>
<reference evidence="2 3" key="1">
    <citation type="submission" date="2016-11" db="EMBL/GenBank/DDBJ databases">
        <title>The macronuclear genome of Stentor coeruleus: a giant cell with tiny introns.</title>
        <authorList>
            <person name="Slabodnick M."/>
            <person name="Ruby J.G."/>
            <person name="Reiff S.B."/>
            <person name="Swart E.C."/>
            <person name="Gosai S."/>
            <person name="Prabakaran S."/>
            <person name="Witkowska E."/>
            <person name="Larue G.E."/>
            <person name="Fisher S."/>
            <person name="Freeman R.M."/>
            <person name="Gunawardena J."/>
            <person name="Chu W."/>
            <person name="Stover N.A."/>
            <person name="Gregory B.D."/>
            <person name="Nowacki M."/>
            <person name="Derisi J."/>
            <person name="Roy S.W."/>
            <person name="Marshall W.F."/>
            <person name="Sood P."/>
        </authorList>
    </citation>
    <scope>NUCLEOTIDE SEQUENCE [LARGE SCALE GENOMIC DNA]</scope>
    <source>
        <strain evidence="2">WM001</strain>
    </source>
</reference>